<feature type="transmembrane region" description="Helical" evidence="11">
    <location>
        <begin position="204"/>
        <end position="227"/>
    </location>
</feature>
<keyword evidence="7 11" id="KW-0472">Membrane</keyword>
<evidence type="ECO:0000256" key="2">
    <source>
        <dbReference type="ARBA" id="ARBA00011085"/>
    </source>
</evidence>
<dbReference type="InterPro" id="IPR000481">
    <property type="entry name" value="GPCR_Pheromne_B_alpha_rcpt"/>
</dbReference>
<feature type="compositionally biased region" description="Low complexity" evidence="10">
    <location>
        <begin position="593"/>
        <end position="605"/>
    </location>
</feature>
<gene>
    <name evidence="12" type="ORF">HGRIS_002260</name>
</gene>
<accession>A0ABR3JKP4</accession>
<name>A0ABR3JKP4_9AGAR</name>
<reference evidence="13" key="1">
    <citation type="submission" date="2024-06" db="EMBL/GenBank/DDBJ databases">
        <title>Multi-omics analyses provide insights into the biosynthesis of the anticancer antibiotic pleurotin in Hohenbuehelia grisea.</title>
        <authorList>
            <person name="Weaver J.A."/>
            <person name="Alberti F."/>
        </authorList>
    </citation>
    <scope>NUCLEOTIDE SEQUENCE [LARGE SCALE GENOMIC DNA]</scope>
    <source>
        <strain evidence="13">T-177</strain>
    </source>
</reference>
<evidence type="ECO:0000256" key="8">
    <source>
        <dbReference type="ARBA" id="ARBA00023170"/>
    </source>
</evidence>
<keyword evidence="4 11" id="KW-0812">Transmembrane</keyword>
<evidence type="ECO:0000313" key="13">
    <source>
        <dbReference type="Proteomes" id="UP001556367"/>
    </source>
</evidence>
<evidence type="ECO:0008006" key="14">
    <source>
        <dbReference type="Google" id="ProtNLM"/>
    </source>
</evidence>
<dbReference type="InterPro" id="IPR001499">
    <property type="entry name" value="GPCR_STE3"/>
</dbReference>
<keyword evidence="8" id="KW-0675">Receptor</keyword>
<evidence type="ECO:0000256" key="3">
    <source>
        <dbReference type="ARBA" id="ARBA00022507"/>
    </source>
</evidence>
<comment type="subcellular location">
    <subcellularLocation>
        <location evidence="1">Membrane</location>
        <topology evidence="1">Multi-pass membrane protein</topology>
    </subcellularLocation>
</comment>
<dbReference type="PRINTS" id="PR00901">
    <property type="entry name" value="PHEROMONEBAR"/>
</dbReference>
<organism evidence="12 13">
    <name type="scientific">Hohenbuehelia grisea</name>
    <dbReference type="NCBI Taxonomy" id="104357"/>
    <lineage>
        <taxon>Eukaryota</taxon>
        <taxon>Fungi</taxon>
        <taxon>Dikarya</taxon>
        <taxon>Basidiomycota</taxon>
        <taxon>Agaricomycotina</taxon>
        <taxon>Agaricomycetes</taxon>
        <taxon>Agaricomycetidae</taxon>
        <taxon>Agaricales</taxon>
        <taxon>Pleurotineae</taxon>
        <taxon>Pleurotaceae</taxon>
        <taxon>Hohenbuehelia</taxon>
    </lineage>
</organism>
<evidence type="ECO:0000256" key="9">
    <source>
        <dbReference type="ARBA" id="ARBA00023224"/>
    </source>
</evidence>
<feature type="transmembrane region" description="Helical" evidence="11">
    <location>
        <begin position="273"/>
        <end position="292"/>
    </location>
</feature>
<comment type="similarity">
    <text evidence="2">Belongs to the G-protein coupled receptor 4 family.</text>
</comment>
<feature type="transmembrane region" description="Helical" evidence="11">
    <location>
        <begin position="152"/>
        <end position="177"/>
    </location>
</feature>
<feature type="transmembrane region" description="Helical" evidence="11">
    <location>
        <begin position="37"/>
        <end position="57"/>
    </location>
</feature>
<evidence type="ECO:0000256" key="1">
    <source>
        <dbReference type="ARBA" id="ARBA00004141"/>
    </source>
</evidence>
<keyword evidence="3" id="KW-0589">Pheromone response</keyword>
<protein>
    <recommendedName>
        <fullName evidence="14">Pheromone receptor</fullName>
    </recommendedName>
</protein>
<evidence type="ECO:0000313" key="12">
    <source>
        <dbReference type="EMBL" id="KAL0956092.1"/>
    </source>
</evidence>
<proteinExistence type="inferred from homology"/>
<dbReference type="PANTHER" id="PTHR28097">
    <property type="entry name" value="PHEROMONE A FACTOR RECEPTOR"/>
    <property type="match status" value="1"/>
</dbReference>
<feature type="region of interest" description="Disordered" evidence="10">
    <location>
        <begin position="396"/>
        <end position="416"/>
    </location>
</feature>
<sequence length="620" mass="67416">MTYPNQVYSTFAFIGFLLVCIPLPWHLEAWNTGTCLYMIWTGLACLIQFVNSMIWTGNTIDWAPVWCDITTRILIAVPVAIPAASLCINRRLYKISKVTIVSTTKTDRRRAIMVDLAIGLGLPFAEMILQYVVQGHRYDILEDFGCITFTVLTPLAFVLVWAVPLAIGLGSGVYCVLSIRAFRQRQSELKEFSSSLPNLTRTRYLRLMALAGMEAALTVPLSVATIVTNALQGRGTMVPYGSWADLHFGFSRVKKYPAVLWRSTQVGNFAVEGTRWSVVLCAIVFFAFFGFADEARRNYSAAWKFIACRFPGRKPGTTLQGSTRINTSQASKSFACKGLDSDMSQTPLPIYNIHRKAGMETPSKRDSLDSISDILSTISDDSDAYSVDLADDPPIHNITISSPRSSALADDGHSRRKPSLSLLNRVSLSGLTLAEDGGSPVFSATTPVFAHPPDTPPLPPQLLLAQPPRAPDLRLSPIPSFRRSVAAESTASIWSCSSAAASFLTGDSALHDEGPSLLAYAYEKSLPPFPTSPVSSFQSLSAHCGSTRDVGQANRASFALSVPVIAPSAISRATTPRPRPPPLPLEQSKIDGSRSSSRAANADNSFLDMVTPMTARTFGR</sequence>
<dbReference type="EMBL" id="JASNQZ010000006">
    <property type="protein sequence ID" value="KAL0956092.1"/>
    <property type="molecule type" value="Genomic_DNA"/>
</dbReference>
<keyword evidence="9" id="KW-0807">Transducer</keyword>
<evidence type="ECO:0000256" key="10">
    <source>
        <dbReference type="SAM" id="MobiDB-lite"/>
    </source>
</evidence>
<dbReference type="PANTHER" id="PTHR28097:SF1">
    <property type="entry name" value="PHEROMONE A FACTOR RECEPTOR"/>
    <property type="match status" value="1"/>
</dbReference>
<evidence type="ECO:0000256" key="6">
    <source>
        <dbReference type="ARBA" id="ARBA00023040"/>
    </source>
</evidence>
<feature type="transmembrane region" description="Helical" evidence="11">
    <location>
        <begin position="6"/>
        <end position="25"/>
    </location>
</feature>
<dbReference type="Pfam" id="PF02076">
    <property type="entry name" value="STE3"/>
    <property type="match status" value="1"/>
</dbReference>
<feature type="region of interest" description="Disordered" evidence="10">
    <location>
        <begin position="570"/>
        <end position="606"/>
    </location>
</feature>
<feature type="transmembrane region" description="Helical" evidence="11">
    <location>
        <begin position="110"/>
        <end position="132"/>
    </location>
</feature>
<dbReference type="Proteomes" id="UP001556367">
    <property type="component" value="Unassembled WGS sequence"/>
</dbReference>
<dbReference type="PRINTS" id="PR00899">
    <property type="entry name" value="GPCRSTE3"/>
</dbReference>
<evidence type="ECO:0000256" key="5">
    <source>
        <dbReference type="ARBA" id="ARBA00022989"/>
    </source>
</evidence>
<dbReference type="CDD" id="cd14966">
    <property type="entry name" value="7tmD_STE3"/>
    <property type="match status" value="1"/>
</dbReference>
<evidence type="ECO:0000256" key="7">
    <source>
        <dbReference type="ARBA" id="ARBA00023136"/>
    </source>
</evidence>
<comment type="caution">
    <text evidence="12">The sequence shown here is derived from an EMBL/GenBank/DDBJ whole genome shotgun (WGS) entry which is preliminary data.</text>
</comment>
<evidence type="ECO:0000256" key="11">
    <source>
        <dbReference type="SAM" id="Phobius"/>
    </source>
</evidence>
<keyword evidence="5 11" id="KW-1133">Transmembrane helix</keyword>
<feature type="transmembrane region" description="Helical" evidence="11">
    <location>
        <begin position="69"/>
        <end position="89"/>
    </location>
</feature>
<evidence type="ECO:0000256" key="4">
    <source>
        <dbReference type="ARBA" id="ARBA00022692"/>
    </source>
</evidence>
<keyword evidence="6" id="KW-0297">G-protein coupled receptor</keyword>
<keyword evidence="13" id="KW-1185">Reference proteome</keyword>